<dbReference type="Proteomes" id="UP000009022">
    <property type="component" value="Unassembled WGS sequence"/>
</dbReference>
<protein>
    <submittedName>
        <fullName evidence="2">Uncharacterized protein</fullName>
    </submittedName>
</protein>
<dbReference type="InParanoid" id="B3RN46"/>
<evidence type="ECO:0000313" key="3">
    <source>
        <dbReference type="Proteomes" id="UP000009022"/>
    </source>
</evidence>
<dbReference type="EMBL" id="DS985242">
    <property type="protein sequence ID" value="EDV27390.1"/>
    <property type="molecule type" value="Genomic_DNA"/>
</dbReference>
<accession>B3RN46</accession>
<dbReference type="GeneID" id="6750439"/>
<dbReference type="GO" id="GO:0007160">
    <property type="term" value="P:cell-matrix adhesion"/>
    <property type="evidence" value="ECO:0007669"/>
    <property type="project" value="InterPro"/>
</dbReference>
<keyword evidence="3" id="KW-1185">Reference proteome</keyword>
<evidence type="ECO:0000313" key="2">
    <source>
        <dbReference type="EMBL" id="EDV27390.1"/>
    </source>
</evidence>
<reference evidence="2 3" key="1">
    <citation type="journal article" date="2008" name="Nature">
        <title>The Trichoplax genome and the nature of placozoans.</title>
        <authorList>
            <person name="Srivastava M."/>
            <person name="Begovic E."/>
            <person name="Chapman J."/>
            <person name="Putnam N.H."/>
            <person name="Hellsten U."/>
            <person name="Kawashima T."/>
            <person name="Kuo A."/>
            <person name="Mitros T."/>
            <person name="Salamov A."/>
            <person name="Carpenter M.L."/>
            <person name="Signorovitch A.Y."/>
            <person name="Moreno M.A."/>
            <person name="Kamm K."/>
            <person name="Grimwood J."/>
            <person name="Schmutz J."/>
            <person name="Shapiro H."/>
            <person name="Grigoriev I.V."/>
            <person name="Buss L.W."/>
            <person name="Schierwater B."/>
            <person name="Dellaporta S.L."/>
            <person name="Rokhsar D.S."/>
        </authorList>
    </citation>
    <scope>NUCLEOTIDE SEQUENCE [LARGE SCALE GENOMIC DNA]</scope>
    <source>
        <strain evidence="2 3">Grell-BS-1999</strain>
    </source>
</reference>
<proteinExistence type="predicted"/>
<dbReference type="HOGENOM" id="CLU_1498197_0_0_1"/>
<feature type="region of interest" description="Disordered" evidence="1">
    <location>
        <begin position="144"/>
        <end position="180"/>
    </location>
</feature>
<dbReference type="KEGG" id="tad:TRIADDRAFT_53035"/>
<organism evidence="2 3">
    <name type="scientific">Trichoplax adhaerens</name>
    <name type="common">Trichoplax reptans</name>
    <dbReference type="NCBI Taxonomy" id="10228"/>
    <lineage>
        <taxon>Eukaryota</taxon>
        <taxon>Metazoa</taxon>
        <taxon>Placozoa</taxon>
        <taxon>Uniplacotomia</taxon>
        <taxon>Trichoplacea</taxon>
        <taxon>Trichoplacidae</taxon>
        <taxon>Trichoplax</taxon>
    </lineage>
</organism>
<evidence type="ECO:0000256" key="1">
    <source>
        <dbReference type="SAM" id="MobiDB-lite"/>
    </source>
</evidence>
<dbReference type="InterPro" id="IPR001299">
    <property type="entry name" value="Ependymin"/>
</dbReference>
<dbReference type="PhylomeDB" id="B3RN46"/>
<feature type="compositionally biased region" description="Basic and acidic residues" evidence="1">
    <location>
        <begin position="144"/>
        <end position="161"/>
    </location>
</feature>
<dbReference type="RefSeq" id="XP_002109224.1">
    <property type="nucleotide sequence ID" value="XM_002109188.1"/>
</dbReference>
<name>B3RN46_TRIAD</name>
<dbReference type="PANTHER" id="PTHR10697:SF13">
    <property type="entry name" value="RICIN B LECTIN DOMAIN-CONTAINING PROTEIN"/>
    <property type="match status" value="1"/>
</dbReference>
<sequence>MGHYNLGAGKLPFTAYGKRTVSANVARGWIYTISEGCLPLTTTSYSNDVKRGYASTAVWTNMKLQFNSSVLFRPSQSCQSTASSTRHINEFDLMKDIHSKSSQPLDEKKTKFISRINKFMDKVEMERQQENLRYLEEMKQRQEKYRMQQELETYERLAESELREEDGNYEDDDDEDLNWE</sequence>
<dbReference type="GO" id="GO:0005509">
    <property type="term" value="F:calcium ion binding"/>
    <property type="evidence" value="ECO:0007669"/>
    <property type="project" value="InterPro"/>
</dbReference>
<dbReference type="GO" id="GO:0005764">
    <property type="term" value="C:lysosome"/>
    <property type="evidence" value="ECO:0000318"/>
    <property type="project" value="GO_Central"/>
</dbReference>
<dbReference type="GO" id="GO:0005576">
    <property type="term" value="C:extracellular region"/>
    <property type="evidence" value="ECO:0007669"/>
    <property type="project" value="InterPro"/>
</dbReference>
<feature type="compositionally biased region" description="Acidic residues" evidence="1">
    <location>
        <begin position="162"/>
        <end position="180"/>
    </location>
</feature>
<dbReference type="PANTHER" id="PTHR10697">
    <property type="entry name" value="MAMMALIAN EPENDYMIN-RELATED PROTEIN 1"/>
    <property type="match status" value="1"/>
</dbReference>
<dbReference type="AlphaFoldDB" id="B3RN46"/>
<gene>
    <name evidence="2" type="ORF">TRIADDRAFT_53035</name>
</gene>
<dbReference type="CTD" id="6750439"/>